<sequence>MLKDHNLNLVATVDKMKHWSVVTCTGRTRLRLIWRGSILGPRRVCWWHLAHIVAWLETKVEKGLLLLLGGVGGWFLAQSEHKRRVFCFVVVRMKKVKRVKRKIRLKELGKYDLKILVTRLRVFYLL</sequence>
<accession>A0AAN9SNH7</accession>
<proteinExistence type="predicted"/>
<dbReference type="EMBL" id="JAYMYS010000003">
    <property type="protein sequence ID" value="KAK7400876.1"/>
    <property type="molecule type" value="Genomic_DNA"/>
</dbReference>
<protein>
    <submittedName>
        <fullName evidence="1">Uncharacterized protein</fullName>
    </submittedName>
</protein>
<name>A0AAN9SNH7_PSOTE</name>
<keyword evidence="2" id="KW-1185">Reference proteome</keyword>
<evidence type="ECO:0000313" key="1">
    <source>
        <dbReference type="EMBL" id="KAK7400876.1"/>
    </source>
</evidence>
<organism evidence="1 2">
    <name type="scientific">Psophocarpus tetragonolobus</name>
    <name type="common">Winged bean</name>
    <name type="synonym">Dolichos tetragonolobus</name>
    <dbReference type="NCBI Taxonomy" id="3891"/>
    <lineage>
        <taxon>Eukaryota</taxon>
        <taxon>Viridiplantae</taxon>
        <taxon>Streptophyta</taxon>
        <taxon>Embryophyta</taxon>
        <taxon>Tracheophyta</taxon>
        <taxon>Spermatophyta</taxon>
        <taxon>Magnoliopsida</taxon>
        <taxon>eudicotyledons</taxon>
        <taxon>Gunneridae</taxon>
        <taxon>Pentapetalae</taxon>
        <taxon>rosids</taxon>
        <taxon>fabids</taxon>
        <taxon>Fabales</taxon>
        <taxon>Fabaceae</taxon>
        <taxon>Papilionoideae</taxon>
        <taxon>50 kb inversion clade</taxon>
        <taxon>NPAAA clade</taxon>
        <taxon>indigoferoid/millettioid clade</taxon>
        <taxon>Phaseoleae</taxon>
        <taxon>Psophocarpus</taxon>
    </lineage>
</organism>
<evidence type="ECO:0000313" key="2">
    <source>
        <dbReference type="Proteomes" id="UP001386955"/>
    </source>
</evidence>
<reference evidence="1 2" key="1">
    <citation type="submission" date="2024-01" db="EMBL/GenBank/DDBJ databases">
        <title>The genomes of 5 underutilized Papilionoideae crops provide insights into root nodulation and disease resistanc.</title>
        <authorList>
            <person name="Jiang F."/>
        </authorList>
    </citation>
    <scope>NUCLEOTIDE SEQUENCE [LARGE SCALE GENOMIC DNA]</scope>
    <source>
        <strain evidence="1">DUOXIRENSHENG_FW03</strain>
        <tissue evidence="1">Leaves</tissue>
    </source>
</reference>
<dbReference type="Proteomes" id="UP001386955">
    <property type="component" value="Unassembled WGS sequence"/>
</dbReference>
<dbReference type="AlphaFoldDB" id="A0AAN9SNH7"/>
<gene>
    <name evidence="1" type="ORF">VNO78_12185</name>
</gene>
<comment type="caution">
    <text evidence="1">The sequence shown here is derived from an EMBL/GenBank/DDBJ whole genome shotgun (WGS) entry which is preliminary data.</text>
</comment>